<dbReference type="InterPro" id="IPR008274">
    <property type="entry name" value="AldOxase/xan_DH_MoCoBD1"/>
</dbReference>
<organism evidence="2 3">
    <name type="scientific">Microvenator marinus</name>
    <dbReference type="NCBI Taxonomy" id="2600177"/>
    <lineage>
        <taxon>Bacteria</taxon>
        <taxon>Deltaproteobacteria</taxon>
        <taxon>Bradymonadales</taxon>
        <taxon>Microvenatoraceae</taxon>
        <taxon>Microvenator</taxon>
    </lineage>
</organism>
<dbReference type="EMBL" id="CP042467">
    <property type="protein sequence ID" value="QED29266.1"/>
    <property type="molecule type" value="Genomic_DNA"/>
</dbReference>
<proteinExistence type="predicted"/>
<dbReference type="Pfam" id="PF02738">
    <property type="entry name" value="MoCoBD_1"/>
    <property type="match status" value="1"/>
</dbReference>
<dbReference type="PIRSF" id="PIRSF036389">
    <property type="entry name" value="IOR_B"/>
    <property type="match status" value="1"/>
</dbReference>
<accession>A0A5B8Y004</accession>
<protein>
    <submittedName>
        <fullName evidence="2">Molybdopterin-dependent oxidoreductase</fullName>
    </submittedName>
</protein>
<dbReference type="InterPro" id="IPR046867">
    <property type="entry name" value="AldOxase/xan_DH_MoCoBD2"/>
</dbReference>
<dbReference type="AlphaFoldDB" id="A0A5B8Y004"/>
<dbReference type="InterPro" id="IPR037165">
    <property type="entry name" value="AldOxase/xan_DH_Mopterin-bd_sf"/>
</dbReference>
<dbReference type="PANTHER" id="PTHR47495:SF2">
    <property type="entry name" value="ALDEHYDE DEHYDROGENASE"/>
    <property type="match status" value="1"/>
</dbReference>
<dbReference type="Proteomes" id="UP000321595">
    <property type="component" value="Chromosome"/>
</dbReference>
<dbReference type="SMART" id="SM01008">
    <property type="entry name" value="Ald_Xan_dh_C"/>
    <property type="match status" value="1"/>
</dbReference>
<evidence type="ECO:0000313" key="2">
    <source>
        <dbReference type="EMBL" id="QED29266.1"/>
    </source>
</evidence>
<feature type="domain" description="Aldehyde oxidase/xanthine dehydrogenase a/b hammerhead" evidence="1">
    <location>
        <begin position="227"/>
        <end position="305"/>
    </location>
</feature>
<evidence type="ECO:0000313" key="3">
    <source>
        <dbReference type="Proteomes" id="UP000321595"/>
    </source>
</evidence>
<dbReference type="GO" id="GO:0016491">
    <property type="term" value="F:oxidoreductase activity"/>
    <property type="evidence" value="ECO:0007669"/>
    <property type="project" value="InterPro"/>
</dbReference>
<dbReference type="SUPFAM" id="SSF56003">
    <property type="entry name" value="Molybdenum cofactor-binding domain"/>
    <property type="match status" value="2"/>
</dbReference>
<dbReference type="OrthoDB" id="9767994at2"/>
<gene>
    <name evidence="2" type="ORF">FRD01_18910</name>
</gene>
<reference evidence="2 3" key="1">
    <citation type="submission" date="2019-08" db="EMBL/GenBank/DDBJ databases">
        <authorList>
            <person name="Liang Q."/>
        </authorList>
    </citation>
    <scope>NUCLEOTIDE SEQUENCE [LARGE SCALE GENOMIC DNA]</scope>
    <source>
        <strain evidence="2 3">V1718</strain>
    </source>
</reference>
<dbReference type="InterPro" id="IPR000674">
    <property type="entry name" value="Ald_Oxase/Xan_DH_a/b"/>
</dbReference>
<dbReference type="KEGG" id="bbae:FRD01_18910"/>
<dbReference type="InterPro" id="IPR012368">
    <property type="entry name" value="OxRdtase_Mopterin-bd_su_IorB"/>
</dbReference>
<dbReference type="PANTHER" id="PTHR47495">
    <property type="entry name" value="ALDEHYDE DEHYDROGENASE"/>
    <property type="match status" value="1"/>
</dbReference>
<dbReference type="Gene3D" id="3.30.365.10">
    <property type="entry name" value="Aldehyde oxidase/xanthine dehydrogenase, molybdopterin binding domain"/>
    <property type="match status" value="4"/>
</dbReference>
<dbReference type="Gene3D" id="3.90.1170.50">
    <property type="entry name" value="Aldehyde oxidase/xanthine dehydrogenase, a/b hammerhead"/>
    <property type="match status" value="1"/>
</dbReference>
<dbReference type="InterPro" id="IPR052516">
    <property type="entry name" value="N-heterocyclic_Hydroxylase"/>
</dbReference>
<evidence type="ECO:0000259" key="1">
    <source>
        <dbReference type="SMART" id="SM01008"/>
    </source>
</evidence>
<sequence length="748" mass="81996">MWNIPENQKGRKTRRVEARRSAVNFSRREFLKVSLTASGVLVMGVHFAGCSNGRGQMREEAESTGVFRPNAIIAIQPDGFVQVAVAKTEMGQGVFTSHAMLVAEELEVPLEMVRSYHPEAGPDYQTFGVQITGGSSSLKESFVPIREAAAAAREMLVLAAASAWGVPASECEAREGAIHHKDKSVPIGDLTRAASTQEIPSSPRIKTKDFKVIGQAKTRVDALEKVKGEAVFGIDVSVPGMLRAVVIRPPVMGSTLKSFDASAAEKETGVEAIFEFERGVAVVAQKYWQAMRASRLVKVEWNDDSKLKGLNSAELASEAARESRKSEPDIPAGLKVFEAEYASPYLSHSPMEPMNAAAWVKGDSAEIWAPLQWQSAAQGDIAMLLGIDRAKVKIHTTMLGGGFGRRLMIDYVVEAVLVARKLKKPVHVIWSREDDMRGGYYRPINHTRVVGGLDESGRIQALHYHTLSQSLLDLRDWLPGILPEWLPRIARTMAARAAGSLVESDMLPNALATEGASETAYRIPEHDVKYTQIRVDVPVSFWRSVGHSFNAFAMESFIDELAAAADKDPLAFRLEHLPQGSRERNVLEKAAELADFSGPRDSGWGKGIAVHKSFDTYCAEVVEARVTNGAIEVRRVWCVVDCGIVVNPDIVRQQMESCIIQGISAAIHQEITFENGHVIQGNFDDYKFIRLHETPEIFVDIVESNEAPTGVGEPGLPPVAPALAGAIFEVTGQRLRRMPFLQALKDTK</sequence>
<keyword evidence="3" id="KW-1185">Reference proteome</keyword>
<name>A0A5B8Y004_9DELT</name>
<dbReference type="Pfam" id="PF20256">
    <property type="entry name" value="MoCoBD_2"/>
    <property type="match status" value="2"/>
</dbReference>